<organism evidence="1 2">
    <name type="scientific">Hymenoscyphus fraxineus</name>
    <dbReference type="NCBI Taxonomy" id="746836"/>
    <lineage>
        <taxon>Eukaryota</taxon>
        <taxon>Fungi</taxon>
        <taxon>Dikarya</taxon>
        <taxon>Ascomycota</taxon>
        <taxon>Pezizomycotina</taxon>
        <taxon>Leotiomycetes</taxon>
        <taxon>Helotiales</taxon>
        <taxon>Helotiaceae</taxon>
        <taxon>Hymenoscyphus</taxon>
    </lineage>
</organism>
<gene>
    <name evidence="1" type="ORF">HYFRA_00013810</name>
</gene>
<dbReference type="Proteomes" id="UP000696280">
    <property type="component" value="Unassembled WGS sequence"/>
</dbReference>
<sequence length="144" mass="16340">MRNSSNTLNPVYDTTRSLAHQELLRIKTGELQRKLENYISKTIPRSATIQSNYANLYNVETIRQSPPPPPRIEQYILWYALRFDGEIIRAPLTLGRTLQMVNAPSIPIPKVFAVVDESFLDHKVSAMGRILKMVDATSVSQLSL</sequence>
<name>A0A9N9L8D1_9HELO</name>
<dbReference type="EMBL" id="CAJVRL010000107">
    <property type="protein sequence ID" value="CAG8961349.1"/>
    <property type="molecule type" value="Genomic_DNA"/>
</dbReference>
<dbReference type="AlphaFoldDB" id="A0A9N9L8D1"/>
<keyword evidence="2" id="KW-1185">Reference proteome</keyword>
<accession>A0A9N9L8D1</accession>
<protein>
    <submittedName>
        <fullName evidence="1">Uncharacterized protein</fullName>
    </submittedName>
</protein>
<comment type="caution">
    <text evidence="1">The sequence shown here is derived from an EMBL/GenBank/DDBJ whole genome shotgun (WGS) entry which is preliminary data.</text>
</comment>
<proteinExistence type="predicted"/>
<evidence type="ECO:0000313" key="2">
    <source>
        <dbReference type="Proteomes" id="UP000696280"/>
    </source>
</evidence>
<reference evidence="1" key="1">
    <citation type="submission" date="2021-07" db="EMBL/GenBank/DDBJ databases">
        <authorList>
            <person name="Durling M."/>
        </authorList>
    </citation>
    <scope>NUCLEOTIDE SEQUENCE</scope>
</reference>
<evidence type="ECO:0000313" key="1">
    <source>
        <dbReference type="EMBL" id="CAG8961349.1"/>
    </source>
</evidence>